<gene>
    <name evidence="2" type="ORF">CPELLU_LOCUS21830</name>
</gene>
<dbReference type="Proteomes" id="UP000789759">
    <property type="component" value="Unassembled WGS sequence"/>
</dbReference>
<name>A0A9N9KMR9_9GLOM</name>
<comment type="caution">
    <text evidence="2">The sequence shown here is derived from an EMBL/GenBank/DDBJ whole genome shotgun (WGS) entry which is preliminary data.</text>
</comment>
<feature type="non-terminal residue" evidence="2">
    <location>
        <position position="1"/>
    </location>
</feature>
<dbReference type="EMBL" id="CAJVQA010086645">
    <property type="protein sequence ID" value="CAG8839259.1"/>
    <property type="molecule type" value="Genomic_DNA"/>
</dbReference>
<feature type="region of interest" description="Disordered" evidence="1">
    <location>
        <begin position="1"/>
        <end position="22"/>
    </location>
</feature>
<dbReference type="AlphaFoldDB" id="A0A9N9KMR9"/>
<feature type="non-terminal residue" evidence="2">
    <location>
        <position position="70"/>
    </location>
</feature>
<protein>
    <submittedName>
        <fullName evidence="2">23451_t:CDS:1</fullName>
    </submittedName>
</protein>
<keyword evidence="3" id="KW-1185">Reference proteome</keyword>
<evidence type="ECO:0000313" key="2">
    <source>
        <dbReference type="EMBL" id="CAG8839259.1"/>
    </source>
</evidence>
<evidence type="ECO:0000313" key="3">
    <source>
        <dbReference type="Proteomes" id="UP000789759"/>
    </source>
</evidence>
<sequence>NKRPRVSQDQSLGRNESQDKQVHVPFFQGAQPALPTLFQPQPLVQPLWQQPFVQTMGTAPVGFGGQWNGS</sequence>
<proteinExistence type="predicted"/>
<organism evidence="2 3">
    <name type="scientific">Cetraspora pellucida</name>
    <dbReference type="NCBI Taxonomy" id="1433469"/>
    <lineage>
        <taxon>Eukaryota</taxon>
        <taxon>Fungi</taxon>
        <taxon>Fungi incertae sedis</taxon>
        <taxon>Mucoromycota</taxon>
        <taxon>Glomeromycotina</taxon>
        <taxon>Glomeromycetes</taxon>
        <taxon>Diversisporales</taxon>
        <taxon>Gigasporaceae</taxon>
        <taxon>Cetraspora</taxon>
    </lineage>
</organism>
<reference evidence="2" key="1">
    <citation type="submission" date="2021-06" db="EMBL/GenBank/DDBJ databases">
        <authorList>
            <person name="Kallberg Y."/>
            <person name="Tangrot J."/>
            <person name="Rosling A."/>
        </authorList>
    </citation>
    <scope>NUCLEOTIDE SEQUENCE</scope>
    <source>
        <strain evidence="2">FL966</strain>
    </source>
</reference>
<evidence type="ECO:0000256" key="1">
    <source>
        <dbReference type="SAM" id="MobiDB-lite"/>
    </source>
</evidence>
<accession>A0A9N9KMR9</accession>